<dbReference type="Proteomes" id="UP000324222">
    <property type="component" value="Unassembled WGS sequence"/>
</dbReference>
<proteinExistence type="predicted"/>
<accession>A0A5B7KAW5</accession>
<sequence>MEIWRQDTMNLTRILYNTLGGIEKKTKRRKKRKNDEQKQLMLQQQEVQYAQIFAVRLCDEAGLM</sequence>
<dbReference type="EMBL" id="VSRR010138794">
    <property type="protein sequence ID" value="MPD03956.1"/>
    <property type="molecule type" value="Genomic_DNA"/>
</dbReference>
<protein>
    <submittedName>
        <fullName evidence="1">Uncharacterized protein</fullName>
    </submittedName>
</protein>
<comment type="caution">
    <text evidence="1">The sequence shown here is derived from an EMBL/GenBank/DDBJ whole genome shotgun (WGS) entry which is preliminary data.</text>
</comment>
<keyword evidence="2" id="KW-1185">Reference proteome</keyword>
<evidence type="ECO:0000313" key="1">
    <source>
        <dbReference type="EMBL" id="MPD03956.1"/>
    </source>
</evidence>
<dbReference type="AlphaFoldDB" id="A0A5B7KAW5"/>
<organism evidence="1 2">
    <name type="scientific">Portunus trituberculatus</name>
    <name type="common">Swimming crab</name>
    <name type="synonym">Neptunus trituberculatus</name>
    <dbReference type="NCBI Taxonomy" id="210409"/>
    <lineage>
        <taxon>Eukaryota</taxon>
        <taxon>Metazoa</taxon>
        <taxon>Ecdysozoa</taxon>
        <taxon>Arthropoda</taxon>
        <taxon>Crustacea</taxon>
        <taxon>Multicrustacea</taxon>
        <taxon>Malacostraca</taxon>
        <taxon>Eumalacostraca</taxon>
        <taxon>Eucarida</taxon>
        <taxon>Decapoda</taxon>
        <taxon>Pleocyemata</taxon>
        <taxon>Brachyura</taxon>
        <taxon>Eubrachyura</taxon>
        <taxon>Portunoidea</taxon>
        <taxon>Portunidae</taxon>
        <taxon>Portuninae</taxon>
        <taxon>Portunus</taxon>
    </lineage>
</organism>
<name>A0A5B7KAW5_PORTR</name>
<gene>
    <name evidence="1" type="ORF">E2C01_099617</name>
</gene>
<reference evidence="1 2" key="1">
    <citation type="submission" date="2019-05" db="EMBL/GenBank/DDBJ databases">
        <title>Another draft genome of Portunus trituberculatus and its Hox gene families provides insights of decapod evolution.</title>
        <authorList>
            <person name="Jeong J.-H."/>
            <person name="Song I."/>
            <person name="Kim S."/>
            <person name="Choi T."/>
            <person name="Kim D."/>
            <person name="Ryu S."/>
            <person name="Kim W."/>
        </authorList>
    </citation>
    <scope>NUCLEOTIDE SEQUENCE [LARGE SCALE GENOMIC DNA]</scope>
    <source>
        <tissue evidence="1">Muscle</tissue>
    </source>
</reference>
<evidence type="ECO:0000313" key="2">
    <source>
        <dbReference type="Proteomes" id="UP000324222"/>
    </source>
</evidence>